<dbReference type="GO" id="GO:0006888">
    <property type="term" value="P:endoplasmic reticulum to Golgi vesicle-mediated transport"/>
    <property type="evidence" value="ECO:0000318"/>
    <property type="project" value="GO_Central"/>
</dbReference>
<dbReference type="GO" id="GO:0005783">
    <property type="term" value="C:endoplasmic reticulum"/>
    <property type="evidence" value="ECO:0000318"/>
    <property type="project" value="GO_Central"/>
</dbReference>
<dbReference type="EMBL" id="DF237326">
    <property type="protein sequence ID" value="GAQ87785.1"/>
    <property type="molecule type" value="Genomic_DNA"/>
</dbReference>
<feature type="domain" description="Vesicle tethering protein Uso1/P115-like head" evidence="5">
    <location>
        <begin position="381"/>
        <end position="645"/>
    </location>
</feature>
<dbReference type="Proteomes" id="UP000054558">
    <property type="component" value="Unassembled WGS sequence"/>
</dbReference>
<dbReference type="GO" id="GO:0006886">
    <property type="term" value="P:intracellular protein transport"/>
    <property type="evidence" value="ECO:0000318"/>
    <property type="project" value="GO_Central"/>
</dbReference>
<feature type="region of interest" description="Disordered" evidence="4">
    <location>
        <begin position="945"/>
        <end position="976"/>
    </location>
</feature>
<dbReference type="Pfam" id="PF04869">
    <property type="entry name" value="Uso1_p115_head"/>
    <property type="match status" value="1"/>
</dbReference>
<dbReference type="GO" id="GO:0012507">
    <property type="term" value="C:ER to Golgi transport vesicle membrane"/>
    <property type="evidence" value="ECO:0000318"/>
    <property type="project" value="GO_Central"/>
</dbReference>
<feature type="region of interest" description="Disordered" evidence="4">
    <location>
        <begin position="872"/>
        <end position="916"/>
    </location>
</feature>
<comment type="subcellular location">
    <subcellularLocation>
        <location evidence="1">Golgi apparatus</location>
    </subcellularLocation>
</comment>
<organism evidence="7 8">
    <name type="scientific">Klebsormidium nitens</name>
    <name type="common">Green alga</name>
    <name type="synonym">Ulothrix nitens</name>
    <dbReference type="NCBI Taxonomy" id="105231"/>
    <lineage>
        <taxon>Eukaryota</taxon>
        <taxon>Viridiplantae</taxon>
        <taxon>Streptophyta</taxon>
        <taxon>Klebsormidiophyceae</taxon>
        <taxon>Klebsormidiales</taxon>
        <taxon>Klebsormidiaceae</taxon>
        <taxon>Klebsormidium</taxon>
    </lineage>
</organism>
<name>A0A1Y1I9Z5_KLENI</name>
<dbReference type="InterPro" id="IPR011989">
    <property type="entry name" value="ARM-like"/>
</dbReference>
<dbReference type="OrthoDB" id="198977at2759"/>
<dbReference type="InterPro" id="IPR006955">
    <property type="entry name" value="Uso1_p115_C"/>
</dbReference>
<feature type="compositionally biased region" description="Basic and acidic residues" evidence="4">
    <location>
        <begin position="904"/>
        <end position="916"/>
    </location>
</feature>
<feature type="compositionally biased region" description="Basic and acidic residues" evidence="4">
    <location>
        <begin position="872"/>
        <end position="881"/>
    </location>
</feature>
<proteinExistence type="predicted"/>
<dbReference type="GO" id="GO:0061025">
    <property type="term" value="P:membrane fusion"/>
    <property type="evidence" value="ECO:0000318"/>
    <property type="project" value="GO_Central"/>
</dbReference>
<protein>
    <submittedName>
        <fullName evidence="7">ER-Golgi vesicle-tethering protein p115</fullName>
    </submittedName>
</protein>
<dbReference type="AlphaFoldDB" id="A0A1Y1I9Z5"/>
<accession>A0A1Y1I9Z5</accession>
<dbReference type="STRING" id="105231.A0A1Y1I9Z5"/>
<keyword evidence="3" id="KW-0175">Coiled coil</keyword>
<evidence type="ECO:0000256" key="4">
    <source>
        <dbReference type="SAM" id="MobiDB-lite"/>
    </source>
</evidence>
<dbReference type="GO" id="GO:0000139">
    <property type="term" value="C:Golgi membrane"/>
    <property type="evidence" value="ECO:0007669"/>
    <property type="project" value="InterPro"/>
</dbReference>
<keyword evidence="2" id="KW-0333">Golgi apparatus</keyword>
<evidence type="ECO:0000256" key="2">
    <source>
        <dbReference type="ARBA" id="ARBA00023034"/>
    </source>
</evidence>
<evidence type="ECO:0000259" key="6">
    <source>
        <dbReference type="Pfam" id="PF04871"/>
    </source>
</evidence>
<dbReference type="PANTHER" id="PTHR10013">
    <property type="entry name" value="GENERAL VESICULAR TRANSPORT FACTOR P115"/>
    <property type="match status" value="1"/>
</dbReference>
<evidence type="ECO:0000313" key="7">
    <source>
        <dbReference type="EMBL" id="GAQ87785.1"/>
    </source>
</evidence>
<feature type="region of interest" description="Disordered" evidence="4">
    <location>
        <begin position="773"/>
        <end position="807"/>
    </location>
</feature>
<dbReference type="OMA" id="GQETFCN"/>
<evidence type="ECO:0000259" key="5">
    <source>
        <dbReference type="Pfam" id="PF04869"/>
    </source>
</evidence>
<evidence type="ECO:0000256" key="3">
    <source>
        <dbReference type="ARBA" id="ARBA00023054"/>
    </source>
</evidence>
<feature type="domain" description="Uso1/p115-like vesicle tethering protein C-terminal" evidence="6">
    <location>
        <begin position="838"/>
        <end position="967"/>
    </location>
</feature>
<evidence type="ECO:0000256" key="1">
    <source>
        <dbReference type="ARBA" id="ARBA00004555"/>
    </source>
</evidence>
<feature type="compositionally biased region" description="Acidic residues" evidence="4">
    <location>
        <begin position="959"/>
        <end position="976"/>
    </location>
</feature>
<gene>
    <name evidence="7" type="ORF">KFL_003770050</name>
</gene>
<dbReference type="GO" id="GO:0048211">
    <property type="term" value="P:Golgi vesicle docking"/>
    <property type="evidence" value="ECO:0000318"/>
    <property type="project" value="GO_Central"/>
</dbReference>
<keyword evidence="8" id="KW-1185">Reference proteome</keyword>
<dbReference type="InterPro" id="IPR016024">
    <property type="entry name" value="ARM-type_fold"/>
</dbReference>
<reference evidence="7 8" key="1">
    <citation type="journal article" date="2014" name="Nat. Commun.">
        <title>Klebsormidium flaccidum genome reveals primary factors for plant terrestrial adaptation.</title>
        <authorList>
            <person name="Hori K."/>
            <person name="Maruyama F."/>
            <person name="Fujisawa T."/>
            <person name="Togashi T."/>
            <person name="Yamamoto N."/>
            <person name="Seo M."/>
            <person name="Sato S."/>
            <person name="Yamada T."/>
            <person name="Mori H."/>
            <person name="Tajima N."/>
            <person name="Moriyama T."/>
            <person name="Ikeuchi M."/>
            <person name="Watanabe M."/>
            <person name="Wada H."/>
            <person name="Kobayashi K."/>
            <person name="Saito M."/>
            <person name="Masuda T."/>
            <person name="Sasaki-Sekimoto Y."/>
            <person name="Mashiguchi K."/>
            <person name="Awai K."/>
            <person name="Shimojima M."/>
            <person name="Masuda S."/>
            <person name="Iwai M."/>
            <person name="Nobusawa T."/>
            <person name="Narise T."/>
            <person name="Kondo S."/>
            <person name="Saito H."/>
            <person name="Sato R."/>
            <person name="Murakawa M."/>
            <person name="Ihara Y."/>
            <person name="Oshima-Yamada Y."/>
            <person name="Ohtaka K."/>
            <person name="Satoh M."/>
            <person name="Sonobe K."/>
            <person name="Ishii M."/>
            <person name="Ohtani R."/>
            <person name="Kanamori-Sato M."/>
            <person name="Honoki R."/>
            <person name="Miyazaki D."/>
            <person name="Mochizuki H."/>
            <person name="Umetsu J."/>
            <person name="Higashi K."/>
            <person name="Shibata D."/>
            <person name="Kamiya Y."/>
            <person name="Sato N."/>
            <person name="Nakamura Y."/>
            <person name="Tabata S."/>
            <person name="Ida S."/>
            <person name="Kurokawa K."/>
            <person name="Ohta H."/>
        </authorList>
    </citation>
    <scope>NUCLEOTIDE SEQUENCE [LARGE SCALE GENOMIC DNA]</scope>
    <source>
        <strain evidence="7 8">NIES-2285</strain>
    </source>
</reference>
<sequence>MSYLKLGPLNLQSVAQGVGGLVFGNGEQSDDDGGVEQLLERISNGRLAEDRRAAMGELRDAVAENPTAQMAFGAMGLPVLTAVLGEEREDVEMVRGALEALINALVVLTPPQGGKAAPGRINAELFAREAGSVQLLLSLLQEDDFYVRYHTVQLLTVLLQNSPGRLQEAILGAPMGVARLMDMLGEREVIRNEALLLLIFLTRSAEEIQKIVVFEGAFERLFHIVTDEGSSDGGIIVQDCLELLNNLLRNNPSNQTYLRETVGLSAIPGLLKLRKAPAENLPRQKAINLLCALETVTLLLARNANMPPGQEANIVANQTLLTQNALLDVLVPLAVDPRLPSVGVRAQALRCLGDAVARHGPSQVALGSKLVGEAGSEPALHAVLHAALRAGSPRERAAAEYVFRCFCEGNPEGQTTLASTILPLPSGVGRGSTGADDEHASFGSILVRALVASRGQGDLEASCRAAGVLLHILKDNRQCKERVLTIPLEIASSASAQPDLLLPRCLRYLSSASTYAAVNGPAAGSSAWLPAVFLRLLVTWLNDCPPAVTAFLASPAHLPLVADLTNSTGSPASVHIAGLAAVLLGVCLLYCPPPSATASASKASSSASTILDLISQRIGLPKFFGLWENMRQTTLFHNAATAPKLPAALTRATAAAAVAGDVIPGGGQEREENGSAGPKDDVDASLTTFYDAEFVKFVVDIEGPVKARSLELYARPNAGTSDGNAAEFEALPGETEAAQVERLKELLRAQSHELLEVRENNAALAQDLMAAGESSGGLQDGAARESLSMARSLQAEPRPKKAGGTPLDIARVKAETEALKKQVAELQRVVQQGEVERAALQEETARAQQLAEKHEADLRSLSNAYNTLEQENYRLEAELKQQRSAPGAGPSGQSAPSEEALAQAREEGREVGAKEAEGEMNDLLVCLGQEEAKVEKLREALEALGEDVDKLLEGIADGEGGDDEEDDVAEPSDEDA</sequence>
<dbReference type="Gene3D" id="1.25.10.10">
    <property type="entry name" value="Leucine-rich Repeat Variant"/>
    <property type="match status" value="1"/>
</dbReference>
<evidence type="ECO:0000313" key="8">
    <source>
        <dbReference type="Proteomes" id="UP000054558"/>
    </source>
</evidence>
<dbReference type="GO" id="GO:0048280">
    <property type="term" value="P:vesicle fusion with Golgi apparatus"/>
    <property type="evidence" value="ECO:0007669"/>
    <property type="project" value="InterPro"/>
</dbReference>
<dbReference type="Pfam" id="PF04871">
    <property type="entry name" value="Uso1_p115_C"/>
    <property type="match status" value="1"/>
</dbReference>
<dbReference type="SUPFAM" id="SSF48371">
    <property type="entry name" value="ARM repeat"/>
    <property type="match status" value="1"/>
</dbReference>
<dbReference type="InterPro" id="IPR006953">
    <property type="entry name" value="Vesicle_Uso1_P115_head"/>
</dbReference>
<dbReference type="InterPro" id="IPR024095">
    <property type="entry name" value="Vesicle_P115"/>
</dbReference>
<dbReference type="GO" id="GO:0005795">
    <property type="term" value="C:Golgi stack"/>
    <property type="evidence" value="ECO:0000318"/>
    <property type="project" value="GO_Central"/>
</dbReference>
<dbReference type="PANTHER" id="PTHR10013:SF0">
    <property type="entry name" value="GENERAL VESICULAR TRANSPORT FACTOR P115"/>
    <property type="match status" value="1"/>
</dbReference>